<evidence type="ECO:0000313" key="1">
    <source>
        <dbReference type="EMBL" id="ANY78571.1"/>
    </source>
</evidence>
<dbReference type="EMBL" id="CP016616">
    <property type="protein sequence ID" value="ANY78571.1"/>
    <property type="molecule type" value="Genomic_DNA"/>
</dbReference>
<dbReference type="KEGG" id="moc:BB934_10345"/>
<organism evidence="1">
    <name type="scientific">Microvirga ossetica</name>
    <dbReference type="NCBI Taxonomy" id="1882682"/>
    <lineage>
        <taxon>Bacteria</taxon>
        <taxon>Pseudomonadati</taxon>
        <taxon>Pseudomonadota</taxon>
        <taxon>Alphaproteobacteria</taxon>
        <taxon>Hyphomicrobiales</taxon>
        <taxon>Methylobacteriaceae</taxon>
        <taxon>Microvirga</taxon>
    </lineage>
</organism>
<proteinExistence type="predicted"/>
<sequence>MAEIIAFKDLKRIADRCEVLTLFEPKRPAAKRTKASPEAGAFEFPSCRPFISGNLTDLFEQANAVAMRHHHGDPKVSAAIAEKCLELIQALELHAEPE</sequence>
<name>A0A1B2EF15_9HYPH</name>
<accession>A0A1B2EF15</accession>
<gene>
    <name evidence="1" type="ORF">BB934_10345</name>
</gene>
<reference evidence="1" key="1">
    <citation type="submission" date="2016-07" db="EMBL/GenBank/DDBJ databases">
        <title>Microvirga ossetica sp. nov. a new species of rhizobia isolated from root nodules of the legume species Vicia alpestris Steven originated from North Ossetia region in the Caucasus.</title>
        <authorList>
            <person name="Safronova V.I."/>
            <person name="Kuznetsova I.G."/>
            <person name="Sazanova A.L."/>
            <person name="Belimov A."/>
            <person name="Andronov E."/>
            <person name="Osledkin Y.S."/>
            <person name="Onishchuk O.P."/>
            <person name="Kurchak O.N."/>
            <person name="Shaposhnikov A.I."/>
            <person name="Willems A."/>
            <person name="Tikhonovich I.A."/>
        </authorList>
    </citation>
    <scope>NUCLEOTIDE SEQUENCE [LARGE SCALE GENOMIC DNA]</scope>
    <source>
        <strain evidence="1">V5/3M</strain>
    </source>
</reference>
<protein>
    <submittedName>
        <fullName evidence="1">Uncharacterized protein</fullName>
    </submittedName>
</protein>
<dbReference type="AlphaFoldDB" id="A0A1B2EF15"/>